<dbReference type="RefSeq" id="WP_377336544.1">
    <property type="nucleotide sequence ID" value="NZ_JBHLUE010000004.1"/>
</dbReference>
<protein>
    <recommendedName>
        <fullName evidence="3">Cytotoxic translational repressor of toxin-antitoxin stability system</fullName>
    </recommendedName>
</protein>
<evidence type="ECO:0008006" key="3">
    <source>
        <dbReference type="Google" id="ProtNLM"/>
    </source>
</evidence>
<proteinExistence type="predicted"/>
<accession>A0ABV6NSH6</accession>
<organism evidence="1 2">
    <name type="scientific">Plantactinospora siamensis</name>
    <dbReference type="NCBI Taxonomy" id="555372"/>
    <lineage>
        <taxon>Bacteria</taxon>
        <taxon>Bacillati</taxon>
        <taxon>Actinomycetota</taxon>
        <taxon>Actinomycetes</taxon>
        <taxon>Micromonosporales</taxon>
        <taxon>Micromonosporaceae</taxon>
        <taxon>Plantactinospora</taxon>
    </lineage>
</organism>
<gene>
    <name evidence="1" type="ORF">ACFFHU_05995</name>
</gene>
<evidence type="ECO:0000313" key="2">
    <source>
        <dbReference type="Proteomes" id="UP001589894"/>
    </source>
</evidence>
<reference evidence="1 2" key="1">
    <citation type="submission" date="2024-09" db="EMBL/GenBank/DDBJ databases">
        <authorList>
            <person name="Sun Q."/>
            <person name="Mori K."/>
        </authorList>
    </citation>
    <scope>NUCLEOTIDE SEQUENCE [LARGE SCALE GENOMIC DNA]</scope>
    <source>
        <strain evidence="1 2">TBRC 2205</strain>
    </source>
</reference>
<dbReference type="Proteomes" id="UP001589894">
    <property type="component" value="Unassembled WGS sequence"/>
</dbReference>
<evidence type="ECO:0000313" key="1">
    <source>
        <dbReference type="EMBL" id="MFC0563716.1"/>
    </source>
</evidence>
<name>A0ABV6NSH6_9ACTN</name>
<dbReference type="EMBL" id="JBHLUE010000004">
    <property type="protein sequence ID" value="MFC0563716.1"/>
    <property type="molecule type" value="Genomic_DNA"/>
</dbReference>
<comment type="caution">
    <text evidence="1">The sequence shown here is derived from an EMBL/GenBank/DDBJ whole genome shotgun (WGS) entry which is preliminary data.</text>
</comment>
<sequence length="141" mass="16431">MTWPQPTRQAHDRFCQVEGWARIRDSRGRTGTHHVTYELVLKDGRVLRTRISHPVDRTTYGPSIWSHILRDQLDVTDREFWSCARDGIRPDRGEPVVPAEALPAELVHLLIHRVRLDPAEVAAMTKQQAVERMNRYWAEES</sequence>
<keyword evidence="2" id="KW-1185">Reference proteome</keyword>